<evidence type="ECO:0000256" key="5">
    <source>
        <dbReference type="ARBA" id="ARBA00022452"/>
    </source>
</evidence>
<feature type="domain" description="Trimeric autotransporter adhesin YadA-like stalk" evidence="13">
    <location>
        <begin position="621"/>
        <end position="659"/>
    </location>
</feature>
<feature type="domain" description="Trimeric autotransporter adhesin YadA-like head" evidence="12">
    <location>
        <begin position="439"/>
        <end position="461"/>
    </location>
</feature>
<feature type="domain" description="Trimeric autotransporter adhesin YadA-like stalk" evidence="13">
    <location>
        <begin position="378"/>
        <end position="411"/>
    </location>
</feature>
<feature type="domain" description="Trimeric autotransporter adhesin YadA-like head" evidence="12">
    <location>
        <begin position="706"/>
        <end position="732"/>
    </location>
</feature>
<feature type="domain" description="Trimeric autotransporter adhesin YadA-like stalk" evidence="13">
    <location>
        <begin position="1089"/>
        <end position="1127"/>
    </location>
</feature>
<accession>A0A5J6QP47</accession>
<evidence type="ECO:0000256" key="4">
    <source>
        <dbReference type="ARBA" id="ARBA00022448"/>
    </source>
</evidence>
<sequence length="1492" mass="147894">MNKVYRLVWNTTLNAWVVASEIAKSFRKGASRAARVAGVATAVLLAVIGGEAEAYMVDPDSLQNGGTAASDGASASNTAIGSGAAATGTRSVAVGENAIASAYGATAVGADASATGQNAVAVGVDARATWMDATAVGTRSEASAEKSTAIGVDAKASGQFSVAIGSNAQASAIHSLALGSDSLAAGTSSSAFGQNAQAFADFSAAFGSGSRAAGSSTATGQDAQALGGFSAAFGSGSRADGFSTAAGQDAQALGGFSAAFGSGSRADGYSTATGQNAVALTVDGQGWATAVGNSSLANKVGATAVGAGAQATGDRSLALGADTLARNDNSVALGAGSVTDAAVGTSGAVIGGVGYYTFAGANPTGTVSVGSVGNERTITNVAAGRIDPDSTDAINGSQLFGTNVAIENLSNQVWKIDQFGTRYFHANSWGQDSMALGWDSVAIGMGAMAYHDRSVALGSESIADGSTLGNQAYLVGGTATAEVNIGDRRITGLSAGAEDSDAVNVAQLKAAASASVADAVMYDNSTHNSITLGGATYDNSTHTGGTTITNVANGVADSDAVNMSQLNETNTSVTNLTTNINNLTTNIDNGTIGPVQRTGTDQLSLIASGGDASNPGSAQVLTNVAAGAVNATSVDAVNGSQLYATNQQVDANTTNITNLDGRVTNVEGDVTTLQGDVTNLDGRVTNVYETGTKYFHANSTGTDSVALGVDSVAIGMGAVSSHDGSVALGAGSVADGSTLGNQAYLVGGTATGEVNIGDRRITGLSAGADDTDAVNVAQLKAVTSASVADAVMYDNSTHNSITLGGATYDNSTHTGGTTITNVANGVADSDAVNMSQLNETNTSVTNLTTNINNLTTNIDNGTIGPVQRTGTDQLSLIASGGDASNPGSAQVLTNVAAGAVNATSVDAVNGSQLYATNQQVDANTTNITNLDGRVTNVEGDVTTLQGDVTNLDGRVTNVYETGTKYFHANSTGTDSVALGVDSVAIGMGAVSSHDGSVALGAGSVADGSTLGNQAYLVGGTATGEVNIGNRRITGLSAGADDTDAVNVAQLKAITSGSVADAVMYDNSTHNRITLGGPTYNSVTTTGGTKITNVARGEADSDAVNMSQLNETNERVTNIDGRVTNIEGSITNINNGGGIKYFHANSTKADSVASGLDSVAIGPNAQASGKGSMAMGDGAKALADGSMALGQGASDNGRGAETYTGKYSNAANASVGTVSVGNAATGETRTISNVADGKEATDAVNLRQLDGAVAESKAYTDNSVKAINNTVVNVDNRVSKVEGDVTNIQNGTDGMFQVNNTSRLPKPKVTGAHSTAGGAGAEAVADNSTAIGSNAKARSRNSVAIGANSVADRENSVSVGSAGAERQITNVAAGTVETDAVNLGQLNKSVADITNSANAYTDAQVNGLRHDLNELDDQLSAGIAGAMAMASLPQPYSPGASMAAVGFGNYRGQSSLAVGVSRISDNGKWVTKLQGSADSQGEVGVSVGVGYQW</sequence>
<keyword evidence="9" id="KW-0472">Membrane</keyword>
<evidence type="ECO:0000256" key="2">
    <source>
        <dbReference type="ARBA" id="ARBA00004442"/>
    </source>
</evidence>
<dbReference type="InterPro" id="IPR008635">
    <property type="entry name" value="Coiled_stalk_dom"/>
</dbReference>
<feature type="domain" description="Trimeric autotransporter adhesin YadA-like stalk" evidence="13">
    <location>
        <begin position="892"/>
        <end position="930"/>
    </location>
</feature>
<keyword evidence="8" id="KW-0653">Protein transport</keyword>
<comment type="similarity">
    <text evidence="3">Belongs to the autotransporter-2 (AT-2) (TC 1.B.40) family.</text>
</comment>
<keyword evidence="16" id="KW-1185">Reference proteome</keyword>
<feature type="domain" description="Trimeric autotransporter adhesin YadA-like stalk" evidence="13">
    <location>
        <begin position="548"/>
        <end position="587"/>
    </location>
</feature>
<dbReference type="Pfam" id="PF05658">
    <property type="entry name" value="YadA_head"/>
    <property type="match status" value="11"/>
</dbReference>
<evidence type="ECO:0000256" key="7">
    <source>
        <dbReference type="ARBA" id="ARBA00022729"/>
    </source>
</evidence>
<evidence type="ECO:0008006" key="17">
    <source>
        <dbReference type="Google" id="ProtNLM"/>
    </source>
</evidence>
<dbReference type="GO" id="GO:0015031">
    <property type="term" value="P:protein transport"/>
    <property type="evidence" value="ECO:0007669"/>
    <property type="project" value="UniProtKB-KW"/>
</dbReference>
<dbReference type="Pfam" id="PF13018">
    <property type="entry name" value="ESPR"/>
    <property type="match status" value="1"/>
</dbReference>
<dbReference type="GO" id="GO:0009279">
    <property type="term" value="C:cell outer membrane"/>
    <property type="evidence" value="ECO:0007669"/>
    <property type="project" value="UniProtKB-SubCell"/>
</dbReference>
<dbReference type="Gene3D" id="2.60.40.4050">
    <property type="match status" value="3"/>
</dbReference>
<dbReference type="Gene3D" id="1.20.5.2280">
    <property type="match status" value="1"/>
</dbReference>
<evidence type="ECO:0000259" key="13">
    <source>
        <dbReference type="Pfam" id="PF05662"/>
    </source>
</evidence>
<evidence type="ECO:0000256" key="1">
    <source>
        <dbReference type="ARBA" id="ARBA00004241"/>
    </source>
</evidence>
<keyword evidence="5" id="KW-1134">Transmembrane beta strand</keyword>
<feature type="domain" description="Trimeric autotransporter adhesin YadA-like head" evidence="12">
    <location>
        <begin position="156"/>
        <end position="182"/>
    </location>
</feature>
<dbReference type="KEGG" id="plal:FXN65_13885"/>
<name>A0A5J6QP47_9GAMM</name>
<feature type="domain" description="Trimeric autotransporter adhesin YadA-like head" evidence="12">
    <location>
        <begin position="114"/>
        <end position="140"/>
    </location>
</feature>
<dbReference type="Proteomes" id="UP000327179">
    <property type="component" value="Chromosome"/>
</dbReference>
<feature type="domain" description="Trimeric autotransporter adhesin YadA-like stalk" evidence="13">
    <location>
        <begin position="1230"/>
        <end position="1269"/>
    </location>
</feature>
<proteinExistence type="inferred from homology"/>
<feature type="domain" description="Trimeric autotransporter adhesin YadA-like stalk" evidence="13">
    <location>
        <begin position="1366"/>
        <end position="1406"/>
    </location>
</feature>
<evidence type="ECO:0000313" key="15">
    <source>
        <dbReference type="EMBL" id="QEY63101.1"/>
    </source>
</evidence>
<feature type="domain" description="ESPR" evidence="14">
    <location>
        <begin position="1"/>
        <end position="47"/>
    </location>
</feature>
<dbReference type="SUPFAM" id="SSF54523">
    <property type="entry name" value="Pili subunits"/>
    <property type="match status" value="1"/>
</dbReference>
<evidence type="ECO:0000256" key="3">
    <source>
        <dbReference type="ARBA" id="ARBA00005848"/>
    </source>
</evidence>
<reference evidence="15 16" key="1">
    <citation type="submission" date="2019-08" db="EMBL/GenBank/DDBJ databases">
        <title>Whole-genome Sequencing of e-waste polymer degrading bacterium Pseudomonas sp. strain PE08.</title>
        <authorList>
            <person name="Kirdat K."/>
            <person name="Debbarma P."/>
            <person name="Narawade N."/>
            <person name="Suyal D."/>
            <person name="Thorat V."/>
            <person name="Shouche Y."/>
            <person name="Goel R."/>
            <person name="Yadav A."/>
        </authorList>
    </citation>
    <scope>NUCLEOTIDE SEQUENCE [LARGE SCALE GENOMIC DNA]</scope>
    <source>
        <strain evidence="15 16">PE08</strain>
    </source>
</reference>
<keyword evidence="10" id="KW-0998">Cell outer membrane</keyword>
<keyword evidence="4" id="KW-0813">Transport</keyword>
<dbReference type="Pfam" id="PF03895">
    <property type="entry name" value="YadA_anchor"/>
    <property type="match status" value="1"/>
</dbReference>
<feature type="domain" description="Trimeric autotransporter adhesin YadA-like head" evidence="12">
    <location>
        <begin position="1152"/>
        <end position="1177"/>
    </location>
</feature>
<feature type="domain" description="Trimeric autotransporter adhesin YadA-like C-terminal membrane anchor" evidence="11">
    <location>
        <begin position="1432"/>
        <end position="1492"/>
    </location>
</feature>
<evidence type="ECO:0000256" key="10">
    <source>
        <dbReference type="ARBA" id="ARBA00023237"/>
    </source>
</evidence>
<evidence type="ECO:0000259" key="14">
    <source>
        <dbReference type="Pfam" id="PF13018"/>
    </source>
</evidence>
<comment type="subcellular location">
    <subcellularLocation>
        <location evidence="2">Cell outer membrane</location>
    </subcellularLocation>
    <subcellularLocation>
        <location evidence="1">Cell surface</location>
    </subcellularLocation>
</comment>
<dbReference type="InterPro" id="IPR011049">
    <property type="entry name" value="Serralysin-like_metalloprot_C"/>
</dbReference>
<feature type="domain" description="Trimeric autotransporter adhesin YadA-like head" evidence="12">
    <location>
        <begin position="1339"/>
        <end position="1360"/>
    </location>
</feature>
<evidence type="ECO:0000256" key="9">
    <source>
        <dbReference type="ARBA" id="ARBA00023136"/>
    </source>
</evidence>
<dbReference type="GO" id="GO:0009986">
    <property type="term" value="C:cell surface"/>
    <property type="evidence" value="ECO:0007669"/>
    <property type="project" value="UniProtKB-SubCell"/>
</dbReference>
<evidence type="ECO:0000259" key="11">
    <source>
        <dbReference type="Pfam" id="PF03895"/>
    </source>
</evidence>
<evidence type="ECO:0000313" key="16">
    <source>
        <dbReference type="Proteomes" id="UP000327179"/>
    </source>
</evidence>
<feature type="domain" description="Trimeric autotransporter adhesin YadA-like head" evidence="12">
    <location>
        <begin position="311"/>
        <end position="337"/>
    </location>
</feature>
<dbReference type="CDD" id="cd12820">
    <property type="entry name" value="LbR_YadA-like"/>
    <property type="match status" value="2"/>
</dbReference>
<dbReference type="InterPro" id="IPR045584">
    <property type="entry name" value="Pilin-like"/>
</dbReference>
<dbReference type="EMBL" id="CP043311">
    <property type="protein sequence ID" value="QEY63101.1"/>
    <property type="molecule type" value="Genomic_DNA"/>
</dbReference>
<dbReference type="SUPFAM" id="SSF101967">
    <property type="entry name" value="Adhesin YadA, collagen-binding domain"/>
    <property type="match status" value="11"/>
</dbReference>
<dbReference type="InterPro" id="IPR024973">
    <property type="entry name" value="ESPR"/>
</dbReference>
<feature type="domain" description="Trimeric autotransporter adhesin YadA-like stalk" evidence="13">
    <location>
        <begin position="489"/>
        <end position="528"/>
    </location>
</feature>
<feature type="domain" description="Trimeric autotransporter adhesin YadA-like stalk" evidence="13">
    <location>
        <begin position="1031"/>
        <end position="1066"/>
    </location>
</feature>
<dbReference type="Pfam" id="PF05662">
    <property type="entry name" value="YadA_stalk"/>
    <property type="match status" value="11"/>
</dbReference>
<dbReference type="InterPro" id="IPR005594">
    <property type="entry name" value="YadA_C"/>
</dbReference>
<feature type="domain" description="Trimeric autotransporter adhesin YadA-like head" evidence="12">
    <location>
        <begin position="977"/>
        <end position="1003"/>
    </location>
</feature>
<feature type="domain" description="Trimeric autotransporter adhesin YadA-like head" evidence="12">
    <location>
        <begin position="86"/>
        <end position="112"/>
    </location>
</feature>
<dbReference type="Gene3D" id="2.150.10.10">
    <property type="entry name" value="Serralysin-like metalloprotease, C-terminal"/>
    <property type="match status" value="5"/>
</dbReference>
<organism evidence="15 16">
    <name type="scientific">Metapseudomonas lalkuanensis</name>
    <dbReference type="NCBI Taxonomy" id="2604832"/>
    <lineage>
        <taxon>Bacteria</taxon>
        <taxon>Pseudomonadati</taxon>
        <taxon>Pseudomonadota</taxon>
        <taxon>Gammaproteobacteria</taxon>
        <taxon>Pseudomonadales</taxon>
        <taxon>Pseudomonadaceae</taxon>
        <taxon>Metapseudomonas</taxon>
    </lineage>
</organism>
<keyword evidence="7" id="KW-0732">Signal</keyword>
<feature type="domain" description="Trimeric autotransporter adhesin YadA-like head" evidence="12">
    <location>
        <begin position="1309"/>
        <end position="1334"/>
    </location>
</feature>
<feature type="domain" description="Trimeric autotransporter adhesin YadA-like head" evidence="12">
    <location>
        <begin position="184"/>
        <end position="210"/>
    </location>
</feature>
<protein>
    <recommendedName>
        <fullName evidence="17">Autotransporter adhesin</fullName>
    </recommendedName>
</protein>
<dbReference type="InterPro" id="IPR008640">
    <property type="entry name" value="Adhesin_Head_dom"/>
</dbReference>
<feature type="domain" description="Trimeric autotransporter adhesin YadA-like stalk" evidence="13">
    <location>
        <begin position="819"/>
        <end position="858"/>
    </location>
</feature>
<evidence type="ECO:0000256" key="8">
    <source>
        <dbReference type="ARBA" id="ARBA00022927"/>
    </source>
</evidence>
<keyword evidence="6" id="KW-0812">Transmembrane</keyword>
<evidence type="ECO:0000259" key="12">
    <source>
        <dbReference type="Pfam" id="PF05658"/>
    </source>
</evidence>
<feature type="domain" description="Trimeric autotransporter adhesin YadA-like stalk" evidence="13">
    <location>
        <begin position="760"/>
        <end position="799"/>
    </location>
</feature>
<dbReference type="Gene3D" id="6.10.250.2040">
    <property type="match status" value="5"/>
</dbReference>
<evidence type="ECO:0000256" key="6">
    <source>
        <dbReference type="ARBA" id="ARBA00022692"/>
    </source>
</evidence>
<gene>
    <name evidence="15" type="ORF">FXN65_13885</name>
</gene>
<dbReference type="Gene3D" id="1.20.5.170">
    <property type="match status" value="4"/>
</dbReference>
<dbReference type="Gene3D" id="3.30.1300.30">
    <property type="entry name" value="GSPII I/J protein-like"/>
    <property type="match status" value="1"/>
</dbReference>